<keyword evidence="1" id="KW-0472">Membrane</keyword>
<organism evidence="2 3">
    <name type="scientific">Candidatus Contendibacter odensensis</name>
    <dbReference type="NCBI Taxonomy" id="1400860"/>
    <lineage>
        <taxon>Bacteria</taxon>
        <taxon>Pseudomonadati</taxon>
        <taxon>Pseudomonadota</taxon>
        <taxon>Gammaproteobacteria</taxon>
        <taxon>Candidatus Competibacteraceae</taxon>
        <taxon>Candidatus Contendibacter</taxon>
    </lineage>
</organism>
<protein>
    <submittedName>
        <fullName evidence="2">Uncharacterized protein</fullName>
    </submittedName>
</protein>
<evidence type="ECO:0000256" key="1">
    <source>
        <dbReference type="SAM" id="Phobius"/>
    </source>
</evidence>
<dbReference type="Proteomes" id="UP000229278">
    <property type="component" value="Unassembled WGS sequence"/>
</dbReference>
<dbReference type="AlphaFoldDB" id="A0A2G6PGJ1"/>
<dbReference type="EMBL" id="PDTV01000005">
    <property type="protein sequence ID" value="PIE83289.1"/>
    <property type="molecule type" value="Genomic_DNA"/>
</dbReference>
<feature type="transmembrane region" description="Helical" evidence="1">
    <location>
        <begin position="12"/>
        <end position="32"/>
    </location>
</feature>
<gene>
    <name evidence="2" type="ORF">CSA09_02115</name>
</gene>
<keyword evidence="1" id="KW-1133">Transmembrane helix</keyword>
<name>A0A2G6PGJ1_9GAMM</name>
<evidence type="ECO:0000313" key="3">
    <source>
        <dbReference type="Proteomes" id="UP000229278"/>
    </source>
</evidence>
<comment type="caution">
    <text evidence="2">The sequence shown here is derived from an EMBL/GenBank/DDBJ whole genome shotgun (WGS) entry which is preliminary data.</text>
</comment>
<proteinExistence type="predicted"/>
<sequence>MAVGRIEDQAAFAGIGLLSGIVGLLLMAQTVFGDESGWAGLQSLELTRLALVVVTAYRPALHVRLWRDHADFANMLSWWRYLVPLVLLIVVSGFALLLLRDFFSTGIVIAMDAGFGVGLFAGTPAIELPLDEKDSIVGDCIGAGVGYGFFMPTTRIISVGFSD</sequence>
<feature type="transmembrane region" description="Helical" evidence="1">
    <location>
        <begin position="105"/>
        <end position="126"/>
    </location>
</feature>
<feature type="transmembrane region" description="Helical" evidence="1">
    <location>
        <begin position="78"/>
        <end position="99"/>
    </location>
</feature>
<accession>A0A2G6PGJ1</accession>
<evidence type="ECO:0000313" key="2">
    <source>
        <dbReference type="EMBL" id="PIE83289.1"/>
    </source>
</evidence>
<keyword evidence="1" id="KW-0812">Transmembrane</keyword>
<reference evidence="2 3" key="1">
    <citation type="submission" date="2017-10" db="EMBL/GenBank/DDBJ databases">
        <title>Novel microbial diversity and functional potential in the marine mammal oral microbiome.</title>
        <authorList>
            <person name="Dudek N.K."/>
            <person name="Sun C.L."/>
            <person name="Burstein D."/>
            <person name="Kantor R.S."/>
            <person name="Aliaga Goltsman D.S."/>
            <person name="Bik E.M."/>
            <person name="Thomas B.C."/>
            <person name="Banfield J.F."/>
            <person name="Relman D.A."/>
        </authorList>
    </citation>
    <scope>NUCLEOTIDE SEQUENCE [LARGE SCALE GENOMIC DNA]</scope>
    <source>
        <strain evidence="2">DOLJORAL78_50_517</strain>
    </source>
</reference>